<dbReference type="AlphaFoldDB" id="A0A803QD30"/>
<reference evidence="3" key="1">
    <citation type="submission" date="2018-11" db="EMBL/GenBank/DDBJ databases">
        <authorList>
            <person name="Grassa J C."/>
        </authorList>
    </citation>
    <scope>NUCLEOTIDE SEQUENCE [LARGE SCALE GENOMIC DNA]</scope>
</reference>
<protein>
    <recommendedName>
        <fullName evidence="2">Zinc knuckle CX2CX4HX4C domain-containing protein</fullName>
    </recommendedName>
</protein>
<dbReference type="Proteomes" id="UP000596661">
    <property type="component" value="Chromosome 9"/>
</dbReference>
<evidence type="ECO:0000259" key="2">
    <source>
        <dbReference type="Pfam" id="PF14392"/>
    </source>
</evidence>
<proteinExistence type="predicted"/>
<organism evidence="3 4">
    <name type="scientific">Cannabis sativa</name>
    <name type="common">Hemp</name>
    <name type="synonym">Marijuana</name>
    <dbReference type="NCBI Taxonomy" id="3483"/>
    <lineage>
        <taxon>Eukaryota</taxon>
        <taxon>Viridiplantae</taxon>
        <taxon>Streptophyta</taxon>
        <taxon>Embryophyta</taxon>
        <taxon>Tracheophyta</taxon>
        <taxon>Spermatophyta</taxon>
        <taxon>Magnoliopsida</taxon>
        <taxon>eudicotyledons</taxon>
        <taxon>Gunneridae</taxon>
        <taxon>Pentapetalae</taxon>
        <taxon>rosids</taxon>
        <taxon>fabids</taxon>
        <taxon>Rosales</taxon>
        <taxon>Cannabaceae</taxon>
        <taxon>Cannabis</taxon>
    </lineage>
</organism>
<dbReference type="Pfam" id="PF14392">
    <property type="entry name" value="zf-CCHC_4"/>
    <property type="match status" value="1"/>
</dbReference>
<evidence type="ECO:0000313" key="4">
    <source>
        <dbReference type="Proteomes" id="UP000596661"/>
    </source>
</evidence>
<evidence type="ECO:0000313" key="3">
    <source>
        <dbReference type="EnsemblPlants" id="cds.evm.model.09.1008"/>
    </source>
</evidence>
<dbReference type="EnsemblPlants" id="evm.model.09.1008">
    <property type="protein sequence ID" value="cds.evm.model.09.1008"/>
    <property type="gene ID" value="evm.TU.09.1008"/>
</dbReference>
<feature type="region of interest" description="Disordered" evidence="1">
    <location>
        <begin position="151"/>
        <end position="189"/>
    </location>
</feature>
<dbReference type="EMBL" id="UZAU01000745">
    <property type="status" value="NOT_ANNOTATED_CDS"/>
    <property type="molecule type" value="Genomic_DNA"/>
</dbReference>
<name>A0A803QD30_CANSA</name>
<feature type="domain" description="Zinc knuckle CX2CX4HX4C" evidence="2">
    <location>
        <begin position="10"/>
        <end position="38"/>
    </location>
</feature>
<evidence type="ECO:0000256" key="1">
    <source>
        <dbReference type="SAM" id="MobiDB-lite"/>
    </source>
</evidence>
<reference evidence="3" key="2">
    <citation type="submission" date="2021-03" db="UniProtKB">
        <authorList>
            <consortium name="EnsemblPlants"/>
        </authorList>
    </citation>
    <scope>IDENTIFICATION</scope>
</reference>
<dbReference type="InterPro" id="IPR025836">
    <property type="entry name" value="Zn_knuckle_CX2CX4HX4C"/>
</dbReference>
<sequence length="189" mass="20882">MLFEGEDQLSNMWISFKYERLNTFCKFCGPLDHIHTECVALLEEIEAGTRPILQCDDKIKTTDLDHMFSPVRSSTTGGPIHKSVTQMAKDVALKKARSAVLGLTTKRLKILISDQEQVTTYTHKTISNEEVSLLNQKPIGSNKSDSTNISFIKNGNAGEKTKSSELSMGKTIEVEANSGSKVKTKNSKA</sequence>
<keyword evidence="4" id="KW-1185">Reference proteome</keyword>
<dbReference type="Gramene" id="evm.model.09.1008">
    <property type="protein sequence ID" value="cds.evm.model.09.1008"/>
    <property type="gene ID" value="evm.TU.09.1008"/>
</dbReference>
<accession>A0A803QD30</accession>